<dbReference type="OrthoDB" id="2950161at2759"/>
<dbReference type="Proteomes" id="UP000799118">
    <property type="component" value="Unassembled WGS sequence"/>
</dbReference>
<dbReference type="EMBL" id="ML769570">
    <property type="protein sequence ID" value="KAE9393499.1"/>
    <property type="molecule type" value="Genomic_DNA"/>
</dbReference>
<name>A0A6A4H5K0_9AGAR</name>
<sequence>MRHRLRDASRKKSLKDITGLKSLRQNLLPLYRPLKRGFLRNNDSLLEGTALGLLRFLIIDCAPQVLYFLKSSEPFGGTLSSTGNSLEELTFSGIESMQSSDLKRMLNKHAFSCRRFPRLRRLVLQGLLGTEVPPEHSHGGRKVSCSLELRRERSTTFGATSVSVDVSYSYWDSLQVERPSQADGFARFEISNWCCFSGLCSESKPNGTGSLADVMSLGSIVKWSLPTIGSVLGALQTHTLGQFAQVIEIKVSGSFCCAKLVQRIRHRVLCGVTTGVMGFEIISGVSRVPQ</sequence>
<protein>
    <submittedName>
        <fullName evidence="1">Uncharacterized protein</fullName>
    </submittedName>
</protein>
<evidence type="ECO:0000313" key="2">
    <source>
        <dbReference type="Proteomes" id="UP000799118"/>
    </source>
</evidence>
<accession>A0A6A4H5K0</accession>
<dbReference type="AlphaFoldDB" id="A0A6A4H5K0"/>
<reference evidence="1" key="1">
    <citation type="journal article" date="2019" name="Environ. Microbiol.">
        <title>Fungal ecological strategies reflected in gene transcription - a case study of two litter decomposers.</title>
        <authorList>
            <person name="Barbi F."/>
            <person name="Kohler A."/>
            <person name="Barry K."/>
            <person name="Baskaran P."/>
            <person name="Daum C."/>
            <person name="Fauchery L."/>
            <person name="Ihrmark K."/>
            <person name="Kuo A."/>
            <person name="LaButti K."/>
            <person name="Lipzen A."/>
            <person name="Morin E."/>
            <person name="Grigoriev I.V."/>
            <person name="Henrissat B."/>
            <person name="Lindahl B."/>
            <person name="Martin F."/>
        </authorList>
    </citation>
    <scope>NUCLEOTIDE SEQUENCE</scope>
    <source>
        <strain evidence="1">JB14</strain>
    </source>
</reference>
<evidence type="ECO:0000313" key="1">
    <source>
        <dbReference type="EMBL" id="KAE9393499.1"/>
    </source>
</evidence>
<gene>
    <name evidence="1" type="ORF">BT96DRAFT_1022979</name>
</gene>
<organism evidence="1 2">
    <name type="scientific">Gymnopus androsaceus JB14</name>
    <dbReference type="NCBI Taxonomy" id="1447944"/>
    <lineage>
        <taxon>Eukaryota</taxon>
        <taxon>Fungi</taxon>
        <taxon>Dikarya</taxon>
        <taxon>Basidiomycota</taxon>
        <taxon>Agaricomycotina</taxon>
        <taxon>Agaricomycetes</taxon>
        <taxon>Agaricomycetidae</taxon>
        <taxon>Agaricales</taxon>
        <taxon>Marasmiineae</taxon>
        <taxon>Omphalotaceae</taxon>
        <taxon>Gymnopus</taxon>
    </lineage>
</organism>
<proteinExistence type="predicted"/>
<keyword evidence="2" id="KW-1185">Reference proteome</keyword>